<proteinExistence type="predicted"/>
<reference evidence="2" key="1">
    <citation type="journal article" date="2023" name="G3 (Bethesda)">
        <title>A reference genome for the long-term kleptoplast-retaining sea slug Elysia crispata morphotype clarki.</title>
        <authorList>
            <person name="Eastman K.E."/>
            <person name="Pendleton A.L."/>
            <person name="Shaikh M.A."/>
            <person name="Suttiyut T."/>
            <person name="Ogas R."/>
            <person name="Tomko P."/>
            <person name="Gavelis G."/>
            <person name="Widhalm J.R."/>
            <person name="Wisecaver J.H."/>
        </authorList>
    </citation>
    <scope>NUCLEOTIDE SEQUENCE</scope>
    <source>
        <strain evidence="2">ECLA1</strain>
    </source>
</reference>
<dbReference type="Proteomes" id="UP001283361">
    <property type="component" value="Unassembled WGS sequence"/>
</dbReference>
<evidence type="ECO:0000313" key="2">
    <source>
        <dbReference type="EMBL" id="KAK3790153.1"/>
    </source>
</evidence>
<feature type="region of interest" description="Disordered" evidence="1">
    <location>
        <begin position="142"/>
        <end position="168"/>
    </location>
</feature>
<protein>
    <submittedName>
        <fullName evidence="2">Uncharacterized protein</fullName>
    </submittedName>
</protein>
<sequence length="168" mass="18618">MAPYNACCSHSSQQLSSDEQNQTYSSRIFHLSVYLSPLLPKDEPIQTYPSSSFLLLSIPPDSCPRMNQSRPTHPAASFFCLSLPTPAQEYTNPDLGLPIQQLPSSVYPSPLLPKNTPIQTWVYPSCSFLLLSIPPHSCPKKHQSSSFHDSVSPSHPNLVRRPSLGDEL</sequence>
<name>A0AAE1E285_9GAST</name>
<keyword evidence="3" id="KW-1185">Reference proteome</keyword>
<evidence type="ECO:0000313" key="3">
    <source>
        <dbReference type="Proteomes" id="UP001283361"/>
    </source>
</evidence>
<gene>
    <name evidence="2" type="ORF">RRG08_005233</name>
</gene>
<dbReference type="AlphaFoldDB" id="A0AAE1E285"/>
<accession>A0AAE1E285</accession>
<evidence type="ECO:0000256" key="1">
    <source>
        <dbReference type="SAM" id="MobiDB-lite"/>
    </source>
</evidence>
<dbReference type="EMBL" id="JAWDGP010001572">
    <property type="protein sequence ID" value="KAK3790153.1"/>
    <property type="molecule type" value="Genomic_DNA"/>
</dbReference>
<feature type="compositionally biased region" description="Low complexity" evidence="1">
    <location>
        <begin position="144"/>
        <end position="155"/>
    </location>
</feature>
<comment type="caution">
    <text evidence="2">The sequence shown here is derived from an EMBL/GenBank/DDBJ whole genome shotgun (WGS) entry which is preliminary data.</text>
</comment>
<organism evidence="2 3">
    <name type="scientific">Elysia crispata</name>
    <name type="common">lettuce slug</name>
    <dbReference type="NCBI Taxonomy" id="231223"/>
    <lineage>
        <taxon>Eukaryota</taxon>
        <taxon>Metazoa</taxon>
        <taxon>Spiralia</taxon>
        <taxon>Lophotrochozoa</taxon>
        <taxon>Mollusca</taxon>
        <taxon>Gastropoda</taxon>
        <taxon>Heterobranchia</taxon>
        <taxon>Euthyneura</taxon>
        <taxon>Panpulmonata</taxon>
        <taxon>Sacoglossa</taxon>
        <taxon>Placobranchoidea</taxon>
        <taxon>Plakobranchidae</taxon>
        <taxon>Elysia</taxon>
    </lineage>
</organism>